<dbReference type="EMBL" id="AMQK01000019">
    <property type="protein sequence ID" value="EKS43074.1"/>
    <property type="molecule type" value="Genomic_DNA"/>
</dbReference>
<organism evidence="1 2">
    <name type="scientific">Bartonella bacilliformis INS</name>
    <dbReference type="NCBI Taxonomy" id="1206782"/>
    <lineage>
        <taxon>Bacteria</taxon>
        <taxon>Pseudomonadati</taxon>
        <taxon>Pseudomonadota</taxon>
        <taxon>Alphaproteobacteria</taxon>
        <taxon>Hyphomicrobiales</taxon>
        <taxon>Bartonellaceae</taxon>
        <taxon>Bartonella</taxon>
    </lineage>
</organism>
<gene>
    <name evidence="1" type="ORF">BbINS_05547</name>
</gene>
<dbReference type="GeneID" id="4683830"/>
<evidence type="ECO:0000313" key="2">
    <source>
        <dbReference type="Proteomes" id="UP000009359"/>
    </source>
</evidence>
<dbReference type="Proteomes" id="UP000009359">
    <property type="component" value="Unassembled WGS sequence"/>
</dbReference>
<keyword evidence="2" id="KW-1185">Reference proteome</keyword>
<evidence type="ECO:0000313" key="1">
    <source>
        <dbReference type="EMBL" id="EKS43074.1"/>
    </source>
</evidence>
<proteinExistence type="predicted"/>
<reference evidence="1 2" key="1">
    <citation type="journal article" date="2013" name="Genome Announc.">
        <title>Whole Genome Sequencing and Comparative Analysis of Bartonella bacilliformis Strain INS, the Causative Agent of Carrion's Disease.</title>
        <authorList>
            <person name="Tarazona D."/>
            <person name="Padilla C."/>
            <person name="Caceres O."/>
            <person name="Montenegro J.D."/>
            <person name="Bailon H."/>
            <person name="Ventura G."/>
            <person name="Mendoza G."/>
            <person name="Anaya E."/>
            <person name="Guio H."/>
        </authorList>
    </citation>
    <scope>NUCLEOTIDE SEQUENCE [LARGE SCALE GENOMIC DNA]</scope>
    <source>
        <strain evidence="1 2">INS</strain>
    </source>
</reference>
<name>A0ABN0IEM4_BARBA</name>
<protein>
    <submittedName>
        <fullName evidence="1">Uncharacterized protein</fullName>
    </submittedName>
</protein>
<sequence>MGSFNGILQWDPSMGSFNGILQWDPSMGSFNGILQWDPSMGSFVNLIIYGGIYLMKRIVLVAALCSALSSVIVPVTANALPVGGGWGTVRDKVVGALVTEGNLGEGGRAILEKIVVPSRKNLFEYKDKAFEIQERYRSIISALGLRVSCGLLNPDRYSGQRWMSCEFK</sequence>
<comment type="caution">
    <text evidence="1">The sequence shown here is derived from an EMBL/GenBank/DDBJ whole genome shotgun (WGS) entry which is preliminary data.</text>
</comment>
<dbReference type="RefSeq" id="WP_005767852.1">
    <property type="nucleotide sequence ID" value="NZ_AMQK01000019.1"/>
</dbReference>
<accession>A0ABN0IEM4</accession>